<name>A0A428P3E5_9HYPO</name>
<evidence type="ECO:0000313" key="3">
    <source>
        <dbReference type="Proteomes" id="UP000288168"/>
    </source>
</evidence>
<evidence type="ECO:0000259" key="1">
    <source>
        <dbReference type="Pfam" id="PF06985"/>
    </source>
</evidence>
<comment type="caution">
    <text evidence="2">The sequence shown here is derived from an EMBL/GenBank/DDBJ whole genome shotgun (WGS) entry which is preliminary data.</text>
</comment>
<protein>
    <recommendedName>
        <fullName evidence="1">Heterokaryon incompatibility domain-containing protein</fullName>
    </recommendedName>
</protein>
<organism evidence="2 3">
    <name type="scientific">Fusarium duplospermum</name>
    <dbReference type="NCBI Taxonomy" id="1325734"/>
    <lineage>
        <taxon>Eukaryota</taxon>
        <taxon>Fungi</taxon>
        <taxon>Dikarya</taxon>
        <taxon>Ascomycota</taxon>
        <taxon>Pezizomycotina</taxon>
        <taxon>Sordariomycetes</taxon>
        <taxon>Hypocreomycetidae</taxon>
        <taxon>Hypocreales</taxon>
        <taxon>Nectriaceae</taxon>
        <taxon>Fusarium</taxon>
        <taxon>Fusarium solani species complex</taxon>
    </lineage>
</organism>
<dbReference type="STRING" id="1325734.A0A428P3E5"/>
<sequence>MSVAEARSFFSDVAEEAQGSDSQGLARFWIGIRLDDNAVEINAFYNADHDDLMREDLERTILTKCVFGVFAEEPDGEEVRNAALSYCWGGEQVFRTTTQNIVQNQTWINFQDLPQTIKDAVVVTENLGLRHLWVDALCIIQDDEGDKACEIDLMGYVYENAEVTIAASRAERVQEGFLQDLTPYGHNKQDWVFKMHYRDLANQIGPIILAPKYFRPPADYLSKRAWAFQERLLSRCILEYSGACVHWTCQTHNDCDRRGGRCSVRQLEKNTKISRGLLYLNESVTEKTWHTLVDEFSNRSLTFPEDRLPAIGGIAERFGLQSENQYLAGIWRLHLPWGLLWIVDTFAEKTPQPQPQLQASAYVAPSWSWASTIRPINGSVFVHPGISRAYIVRANVKAPAEGATYGKVIYGSLTLRGFVTPVDWELPKKTKGYSNGYISSIPSVDICRDSVEASFLTGGITTVRAYLLVLVASSDMQDVTGLILCQNSDQTYCRKGVFHIPRCPADKKKFPNLAGSFLNRNMEEVTII</sequence>
<accession>A0A428P3E5</accession>
<proteinExistence type="predicted"/>
<gene>
    <name evidence="2" type="ORF">CEP54_013365</name>
</gene>
<dbReference type="Pfam" id="PF06985">
    <property type="entry name" value="HET"/>
    <property type="match status" value="1"/>
</dbReference>
<feature type="domain" description="Heterokaryon incompatibility" evidence="1">
    <location>
        <begin position="82"/>
        <end position="230"/>
    </location>
</feature>
<reference evidence="2 3" key="1">
    <citation type="submission" date="2017-06" db="EMBL/GenBank/DDBJ databases">
        <title>Comparative genomic analysis of Ambrosia Fusariam Clade fungi.</title>
        <authorList>
            <person name="Stajich J.E."/>
            <person name="Carrillo J."/>
            <person name="Kijimoto T."/>
            <person name="Eskalen A."/>
            <person name="O'Donnell K."/>
            <person name="Kasson M."/>
        </authorList>
    </citation>
    <scope>NUCLEOTIDE SEQUENCE [LARGE SCALE GENOMIC DNA]</scope>
    <source>
        <strain evidence="2 3">NRRL62584</strain>
    </source>
</reference>
<keyword evidence="3" id="KW-1185">Reference proteome</keyword>
<evidence type="ECO:0000313" key="2">
    <source>
        <dbReference type="EMBL" id="RSL47526.1"/>
    </source>
</evidence>
<dbReference type="OrthoDB" id="5125733at2759"/>
<dbReference type="PANTHER" id="PTHR33112">
    <property type="entry name" value="DOMAIN PROTEIN, PUTATIVE-RELATED"/>
    <property type="match status" value="1"/>
</dbReference>
<dbReference type="PANTHER" id="PTHR33112:SF16">
    <property type="entry name" value="HETEROKARYON INCOMPATIBILITY DOMAIN-CONTAINING PROTEIN"/>
    <property type="match status" value="1"/>
</dbReference>
<dbReference type="AlphaFoldDB" id="A0A428P3E5"/>
<dbReference type="Proteomes" id="UP000288168">
    <property type="component" value="Unassembled WGS sequence"/>
</dbReference>
<dbReference type="InterPro" id="IPR010730">
    <property type="entry name" value="HET"/>
</dbReference>
<dbReference type="EMBL" id="NKCI01000215">
    <property type="protein sequence ID" value="RSL47526.1"/>
    <property type="molecule type" value="Genomic_DNA"/>
</dbReference>